<evidence type="ECO:0000313" key="5">
    <source>
        <dbReference type="EMBL" id="OLF10518.1"/>
    </source>
</evidence>
<dbReference type="InterPro" id="IPR051257">
    <property type="entry name" value="Diverse_CBS-Domain"/>
</dbReference>
<dbReference type="PANTHER" id="PTHR43080">
    <property type="entry name" value="CBS DOMAIN-CONTAINING PROTEIN CBSX3, MITOCHONDRIAL"/>
    <property type="match status" value="1"/>
</dbReference>
<keyword evidence="1 2" id="KW-0129">CBS domain</keyword>
<dbReference type="Proteomes" id="UP000185696">
    <property type="component" value="Unassembled WGS sequence"/>
</dbReference>
<dbReference type="EMBL" id="MSIF01000006">
    <property type="protein sequence ID" value="OLF10518.1"/>
    <property type="molecule type" value="Genomic_DNA"/>
</dbReference>
<accession>A0A7Z1AYF1</accession>
<dbReference type="SUPFAM" id="SSF54631">
    <property type="entry name" value="CBS-domain pair"/>
    <property type="match status" value="1"/>
</dbReference>
<dbReference type="SMART" id="SM00116">
    <property type="entry name" value="CBS"/>
    <property type="match status" value="2"/>
</dbReference>
<reference evidence="5 6" key="1">
    <citation type="submission" date="2016-12" db="EMBL/GenBank/DDBJ databases">
        <title>The draft genome sequence of Actinophytocola xinjiangensis.</title>
        <authorList>
            <person name="Wang W."/>
            <person name="Yuan L."/>
        </authorList>
    </citation>
    <scope>NUCLEOTIDE SEQUENCE [LARGE SCALE GENOMIC DNA]</scope>
    <source>
        <strain evidence="5 6">CGMCC 4.4663</strain>
    </source>
</reference>
<evidence type="ECO:0000256" key="1">
    <source>
        <dbReference type="ARBA" id="ARBA00023122"/>
    </source>
</evidence>
<proteinExistence type="predicted"/>
<comment type="caution">
    <text evidence="5">The sequence shown here is derived from an EMBL/GenBank/DDBJ whole genome shotgun (WGS) entry which is preliminary data.</text>
</comment>
<dbReference type="Pfam" id="PF00571">
    <property type="entry name" value="CBS"/>
    <property type="match status" value="2"/>
</dbReference>
<dbReference type="InterPro" id="IPR000644">
    <property type="entry name" value="CBS_dom"/>
</dbReference>
<evidence type="ECO:0000256" key="3">
    <source>
        <dbReference type="SAM" id="MobiDB-lite"/>
    </source>
</evidence>
<dbReference type="Gene3D" id="3.10.580.10">
    <property type="entry name" value="CBS-domain"/>
    <property type="match status" value="1"/>
</dbReference>
<feature type="domain" description="CBS" evidence="4">
    <location>
        <begin position="131"/>
        <end position="187"/>
    </location>
</feature>
<sequence length="195" mass="20486">MAKEARADLAGRAGVPGASTVERLISAAAYRDEHQQRGGPHRTTGSGGHAPASSAVASLMTTEVVTARVSTTARELQALMTGYGISGVPVVDNAYRPVGVVSEADLAAAGDHRRGWHRRDRDGGLTARDLMTTPVVTIGEDQSVTAAIRLLVRKGVRRLYVVDPRGVLVGVVSRRDVLGALLRSASIDDMVRSGP</sequence>
<organism evidence="5 6">
    <name type="scientific">Actinophytocola xinjiangensis</name>
    <dbReference type="NCBI Taxonomy" id="485602"/>
    <lineage>
        <taxon>Bacteria</taxon>
        <taxon>Bacillati</taxon>
        <taxon>Actinomycetota</taxon>
        <taxon>Actinomycetes</taxon>
        <taxon>Pseudonocardiales</taxon>
        <taxon>Pseudonocardiaceae</taxon>
    </lineage>
</organism>
<dbReference type="InterPro" id="IPR046342">
    <property type="entry name" value="CBS_dom_sf"/>
</dbReference>
<feature type="domain" description="CBS" evidence="4">
    <location>
        <begin position="60"/>
        <end position="121"/>
    </location>
</feature>
<protein>
    <recommendedName>
        <fullName evidence="4">CBS domain-containing protein</fullName>
    </recommendedName>
</protein>
<dbReference type="AlphaFoldDB" id="A0A7Z1AYF1"/>
<name>A0A7Z1AYF1_9PSEU</name>
<keyword evidence="6" id="KW-1185">Reference proteome</keyword>
<evidence type="ECO:0000256" key="2">
    <source>
        <dbReference type="PROSITE-ProRule" id="PRU00703"/>
    </source>
</evidence>
<gene>
    <name evidence="5" type="ORF">BLA60_15130</name>
</gene>
<evidence type="ECO:0000259" key="4">
    <source>
        <dbReference type="PROSITE" id="PS51371"/>
    </source>
</evidence>
<dbReference type="PROSITE" id="PS51371">
    <property type="entry name" value="CBS"/>
    <property type="match status" value="2"/>
</dbReference>
<feature type="region of interest" description="Disordered" evidence="3">
    <location>
        <begin position="31"/>
        <end position="53"/>
    </location>
</feature>
<dbReference type="PANTHER" id="PTHR43080:SF29">
    <property type="entry name" value="OS02G0818000 PROTEIN"/>
    <property type="match status" value="1"/>
</dbReference>
<evidence type="ECO:0000313" key="6">
    <source>
        <dbReference type="Proteomes" id="UP000185696"/>
    </source>
</evidence>